<gene>
    <name evidence="2" type="ORF">N0F65_006949</name>
</gene>
<dbReference type="Pfam" id="PF11369">
    <property type="entry name" value="DUF3160"/>
    <property type="match status" value="2"/>
</dbReference>
<dbReference type="SMART" id="SM01325">
    <property type="entry name" value="DUF3160"/>
    <property type="match status" value="2"/>
</dbReference>
<sequence length="1775" mass="199520">QPNQQIRPMNPSDGVSCECRLNLRADTQDDTRKAKPSVAFPRHASALQPDETFARHLKDVGGFAQDATALQSHAVSANAEAQRPEVPPLNQCRFFDLFDADPVETNKRLEEQLHAIGEPKGMYDMETFHKKCELAKQKRQSDFRLNDLEKARLQEHGFVVSKRLEVDSFAEAYYRLYSDDMPVYITADSVLHAWHRTFDAFLLDIEEETLLPIIDKVLNKALVEGKARSKSADFDATSPHTKHARRVLVQVEFYLTVALSLLSGTKCVGLVENDSAVTTILRLIEAQSLNQITLFGASRDVDFSLFKPRGHYAQSDNLQRYFQAMMWIGTTDFRIAGGQVEDDDLFQLQCAVLLVDVLRRTNTLSVIEKVDATISSLVADGDMDGDCMNPMQLQRLLPVEITPLINPLTVAATREALLTLQASIVEQGFGKQTIAGHPLAESLNATAPSVPPISFALLGQRFVWSAFIFSHIVFDQVMHEGDKVTRRVPSALDAAFALLGNDEAADLLLKRMTANASDPTFLRFQHGVPYASNLVALRRTIDDYFIKSESEVSTQRKESISTLWIRALRELSGKSPHSASVFHSSAWKKRLMNTQLASLTQLRHNTVLYAKQSFGYMTSCEYPAGFVDPYPKFWSCIRQIATRCIEMLDEIKICASEVGTSDANLDEGWQYSLTAGKPTYATRKSFFCQFRDIITKLEAVVEAQLRGEALTKDLERFLKKVMDNTSGGSRYAGWYPKLFYVSSEDSGKRDVVVVDVHTDSPAVEDGDPGGILHWGVGDVHFGFFIVDGITYGGPIFSNFEFVKPIDERLTDDQFATKLPDMASPEWAIEAYLYANSQSEHSFLKPDPMRFFDRFARTVQQLESVVAAQYQQQLLTNTTNRVSQRYNATHQWWMRSNKDSGKRDVHTDSPAVEDGDPGGILHWGVGDVHFGFFIVDGITYTYAEFESKLLGAITPDWVTESFLCADHAAAFTHQLNSLGTVAQDDSELRAHAVSASSKILPADVPPLKRCRFFDDFDSDPAPINNRVEAKIKAARKQHGESYVLDIMLSGKHHPLRKTRQTDFRLTNHEKGRLQQHGFVVSERLAVDSFAEAYYRLYSDDMPVYITADSVLHAWHRSFDSFLLEIEEEMLLPLLDSVLRRTFVEGLSRYNALEAEAETPNAAHSRRLLLHVDFYLSMALTLLSRIQTTGVPANDDAVAQMWLAVVRQTPRAIELFGSMRQVDFSSFKPRGHYVKTPKLERYFQAMMWISTIDFRVAGEEIDDDDMFQLQCAVLLVDLMRKANTLVRLQKLDACISHLVADCDMGGDAVSSMQLDELLPDDVSELLRPLSDRDTANSLSALLKPLAAQDFAQQTIIGHPLEETHEGNSSTQSPISVFVLGQRFVWSAFVFSRVVFDQVVNVGHKVERRVPSALDNVFALFGNDDAAELLLKRMRANASDRHYVPFRDGVPYASNLVALRRTIDEHFAKNQQNEGKDSVSTLWIKALRALSGESPHPAPVFHSAVWKKRIINTQMASFTQLRHDTLLHAKQRFSVICACEYPAGFVDPYPKFWSCMAQLAKRCCELIDLKREFPPDDDLNYPRRDTVALSAMESMLARLTTTTLESKKNFFDGFASIVGELEAISLVQQQKQPLTDDQTKFLKRVMEENHGSDRSRYLGWYPKLFYQSAEDSGKRDVLVVDVHTDAPSKAHGDPGGILHWGVGDVNFGLFIVDGITYAGPVFSNYEFVTPVDQRLTDEEFEGQLPGMVSPKWATESFLCSKDEACDVMDSHQSGCVCS</sequence>
<evidence type="ECO:0000256" key="1">
    <source>
        <dbReference type="SAM" id="MobiDB-lite"/>
    </source>
</evidence>
<name>A0AAV2ZK35_9STRA</name>
<evidence type="ECO:0000313" key="3">
    <source>
        <dbReference type="Proteomes" id="UP001146120"/>
    </source>
</evidence>
<organism evidence="2 3">
    <name type="scientific">Lagenidium giganteum</name>
    <dbReference type="NCBI Taxonomy" id="4803"/>
    <lineage>
        <taxon>Eukaryota</taxon>
        <taxon>Sar</taxon>
        <taxon>Stramenopiles</taxon>
        <taxon>Oomycota</taxon>
        <taxon>Peronosporomycetes</taxon>
        <taxon>Pythiales</taxon>
        <taxon>Pythiaceae</taxon>
    </lineage>
</organism>
<keyword evidence="3" id="KW-1185">Reference proteome</keyword>
<reference evidence="2" key="2">
    <citation type="journal article" date="2023" name="Microbiol Resour">
        <title>Decontamination and Annotation of the Draft Genome Sequence of the Oomycete Lagenidium giganteum ARSEF 373.</title>
        <authorList>
            <person name="Morgan W.R."/>
            <person name="Tartar A."/>
        </authorList>
    </citation>
    <scope>NUCLEOTIDE SEQUENCE</scope>
    <source>
        <strain evidence="2">ARSEF 373</strain>
    </source>
</reference>
<dbReference type="EMBL" id="DAKRPA010000004">
    <property type="protein sequence ID" value="DBA04947.1"/>
    <property type="molecule type" value="Genomic_DNA"/>
</dbReference>
<dbReference type="Proteomes" id="UP001146120">
    <property type="component" value="Unassembled WGS sequence"/>
</dbReference>
<proteinExistence type="predicted"/>
<reference evidence="2" key="1">
    <citation type="submission" date="2022-11" db="EMBL/GenBank/DDBJ databases">
        <authorList>
            <person name="Morgan W.R."/>
            <person name="Tartar A."/>
        </authorList>
    </citation>
    <scope>NUCLEOTIDE SEQUENCE</scope>
    <source>
        <strain evidence="2">ARSEF 373</strain>
    </source>
</reference>
<accession>A0AAV2ZK35</accession>
<evidence type="ECO:0000313" key="2">
    <source>
        <dbReference type="EMBL" id="DBA04947.1"/>
    </source>
</evidence>
<protein>
    <submittedName>
        <fullName evidence="2">Uncharacterized protein</fullName>
    </submittedName>
</protein>
<feature type="region of interest" description="Disordered" evidence="1">
    <location>
        <begin position="26"/>
        <end position="45"/>
    </location>
</feature>
<feature type="non-terminal residue" evidence="2">
    <location>
        <position position="1"/>
    </location>
</feature>
<dbReference type="InterPro" id="IPR022601">
    <property type="entry name" value="DUF3160"/>
</dbReference>
<comment type="caution">
    <text evidence="2">The sequence shown here is derived from an EMBL/GenBank/DDBJ whole genome shotgun (WGS) entry which is preliminary data.</text>
</comment>